<sequence length="234" mass="25996">MSFCSDLPTSFHRLISVQLSSIMPKVEYPNRKYKPDYDDEIYIRPGRKIVCDDNCECSLMHASALDGGWGVTLNELVALSSGRAELRELQPRGFWNVVAAHGVNTDDLVYSVTDMKLYVGAHVMETQWKLFSAMSDMGNNAEHHPLMDYIVVRSSTASSGIPVTRMHDDASIVVSNILAEGYSKVLQLDETTEDLIVDEAAEGDTVPQVPETEQSSTFTVDMTGKRHEPYESGL</sequence>
<name>A0A0F7SFC1_PHARH</name>
<dbReference type="AlphaFoldDB" id="A0A0F7SFC1"/>
<accession>A0A0F7SFC1</accession>
<evidence type="ECO:0000313" key="1">
    <source>
        <dbReference type="EMBL" id="CDZ96930.1"/>
    </source>
</evidence>
<protein>
    <submittedName>
        <fullName evidence="1">Uncharacterized protein</fullName>
    </submittedName>
</protein>
<dbReference type="EMBL" id="LN483167">
    <property type="protein sequence ID" value="CDZ96930.1"/>
    <property type="molecule type" value="Genomic_DNA"/>
</dbReference>
<reference evidence="1" key="1">
    <citation type="submission" date="2014-08" db="EMBL/GenBank/DDBJ databases">
        <authorList>
            <person name="Sharma Rahul"/>
            <person name="Thines Marco"/>
        </authorList>
    </citation>
    <scope>NUCLEOTIDE SEQUENCE</scope>
</reference>
<organism evidence="1">
    <name type="scientific">Phaffia rhodozyma</name>
    <name type="common">Yeast</name>
    <name type="synonym">Xanthophyllomyces dendrorhous</name>
    <dbReference type="NCBI Taxonomy" id="264483"/>
    <lineage>
        <taxon>Eukaryota</taxon>
        <taxon>Fungi</taxon>
        <taxon>Dikarya</taxon>
        <taxon>Basidiomycota</taxon>
        <taxon>Agaricomycotina</taxon>
        <taxon>Tremellomycetes</taxon>
        <taxon>Cystofilobasidiales</taxon>
        <taxon>Mrakiaceae</taxon>
        <taxon>Phaffia</taxon>
    </lineage>
</organism>
<proteinExistence type="predicted"/>